<dbReference type="HOGENOM" id="CLU_2034783_0_0_0"/>
<keyword evidence="2" id="KW-1185">Reference proteome</keyword>
<dbReference type="OrthoDB" id="9932084at2"/>
<proteinExistence type="predicted"/>
<accession>E8X452</accession>
<dbReference type="Proteomes" id="UP000000343">
    <property type="component" value="Chromosome"/>
</dbReference>
<evidence type="ECO:0000313" key="2">
    <source>
        <dbReference type="Proteomes" id="UP000000343"/>
    </source>
</evidence>
<dbReference type="KEGG" id="acm:AciX9_0021"/>
<dbReference type="STRING" id="1198114.AciX9_0021"/>
<dbReference type="EMBL" id="CP002480">
    <property type="protein sequence ID" value="ADW67112.1"/>
    <property type="molecule type" value="Genomic_DNA"/>
</dbReference>
<dbReference type="PaxDb" id="1198114-AciX9_0021"/>
<dbReference type="RefSeq" id="WP_013578441.1">
    <property type="nucleotide sequence ID" value="NC_015064.1"/>
</dbReference>
<evidence type="ECO:0000313" key="1">
    <source>
        <dbReference type="EMBL" id="ADW67112.1"/>
    </source>
</evidence>
<name>E8X452_GRATM</name>
<dbReference type="AlphaFoldDB" id="E8X452"/>
<reference evidence="2" key="1">
    <citation type="submission" date="2011-01" db="EMBL/GenBank/DDBJ databases">
        <title>Complete sequence of chromosome of Acidobacterium sp. MP5ACTX9.</title>
        <authorList>
            <consortium name="US DOE Joint Genome Institute"/>
            <person name="Lucas S."/>
            <person name="Copeland A."/>
            <person name="Lapidus A."/>
            <person name="Cheng J.-F."/>
            <person name="Goodwin L."/>
            <person name="Pitluck S."/>
            <person name="Teshima H."/>
            <person name="Detter J.C."/>
            <person name="Han C."/>
            <person name="Tapia R."/>
            <person name="Land M."/>
            <person name="Hauser L."/>
            <person name="Kyrpides N."/>
            <person name="Ivanova N."/>
            <person name="Ovchinnikova G."/>
            <person name="Pagani I."/>
            <person name="Rawat S.R."/>
            <person name="Mannisto M."/>
            <person name="Haggblom M.M."/>
            <person name="Woyke T."/>
        </authorList>
    </citation>
    <scope>NUCLEOTIDE SEQUENCE [LARGE SCALE GENOMIC DNA]</scope>
    <source>
        <strain evidence="2">MP5ACTX9</strain>
    </source>
</reference>
<sequence length="121" mass="12785">MTIQPPIPPAQTVAIPLTPEVRAAYQALYDANEALIENTTDPGFLAALNDVSTNVGNILTKDNLYRIEANNALFQALQQQINSTNASLLALKKQIQAVASHVSEAGTVLSAIDKVVSLATG</sequence>
<protein>
    <submittedName>
        <fullName evidence="1">Uncharacterized protein</fullName>
    </submittedName>
</protein>
<gene>
    <name evidence="1" type="ordered locus">AciX9_0021</name>
</gene>
<organism evidence="2">
    <name type="scientific">Granulicella tundricola (strain ATCC BAA-1859 / DSM 23138 / MP5ACTX9)</name>
    <dbReference type="NCBI Taxonomy" id="1198114"/>
    <lineage>
        <taxon>Bacteria</taxon>
        <taxon>Pseudomonadati</taxon>
        <taxon>Acidobacteriota</taxon>
        <taxon>Terriglobia</taxon>
        <taxon>Terriglobales</taxon>
        <taxon>Acidobacteriaceae</taxon>
        <taxon>Granulicella</taxon>
    </lineage>
</organism>